<name>A0A371GJM9_MUCPR</name>
<proteinExistence type="predicted"/>
<dbReference type="AlphaFoldDB" id="A0A371GJM9"/>
<evidence type="ECO:0000313" key="1">
    <source>
        <dbReference type="EMBL" id="RDX90736.1"/>
    </source>
</evidence>
<feature type="non-terminal residue" evidence="1">
    <location>
        <position position="1"/>
    </location>
</feature>
<feature type="non-terminal residue" evidence="1">
    <location>
        <position position="69"/>
    </location>
</feature>
<comment type="caution">
    <text evidence="1">The sequence shown here is derived from an EMBL/GenBank/DDBJ whole genome shotgun (WGS) entry which is preliminary data.</text>
</comment>
<dbReference type="Proteomes" id="UP000257109">
    <property type="component" value="Unassembled WGS sequence"/>
</dbReference>
<reference evidence="1" key="1">
    <citation type="submission" date="2018-05" db="EMBL/GenBank/DDBJ databases">
        <title>Draft genome of Mucuna pruriens seed.</title>
        <authorList>
            <person name="Nnadi N.E."/>
            <person name="Vos R."/>
            <person name="Hasami M.H."/>
            <person name="Devisetty U.K."/>
            <person name="Aguiy J.C."/>
        </authorList>
    </citation>
    <scope>NUCLEOTIDE SEQUENCE [LARGE SCALE GENOMIC DNA]</scope>
    <source>
        <strain evidence="1">JCA_2017</strain>
    </source>
</reference>
<accession>A0A371GJM9</accession>
<organism evidence="1 2">
    <name type="scientific">Mucuna pruriens</name>
    <name type="common">Velvet bean</name>
    <name type="synonym">Dolichos pruriens</name>
    <dbReference type="NCBI Taxonomy" id="157652"/>
    <lineage>
        <taxon>Eukaryota</taxon>
        <taxon>Viridiplantae</taxon>
        <taxon>Streptophyta</taxon>
        <taxon>Embryophyta</taxon>
        <taxon>Tracheophyta</taxon>
        <taxon>Spermatophyta</taxon>
        <taxon>Magnoliopsida</taxon>
        <taxon>eudicotyledons</taxon>
        <taxon>Gunneridae</taxon>
        <taxon>Pentapetalae</taxon>
        <taxon>rosids</taxon>
        <taxon>fabids</taxon>
        <taxon>Fabales</taxon>
        <taxon>Fabaceae</taxon>
        <taxon>Papilionoideae</taxon>
        <taxon>50 kb inversion clade</taxon>
        <taxon>NPAAA clade</taxon>
        <taxon>indigoferoid/millettioid clade</taxon>
        <taxon>Phaseoleae</taxon>
        <taxon>Mucuna</taxon>
    </lineage>
</organism>
<keyword evidence="2" id="KW-1185">Reference proteome</keyword>
<protein>
    <submittedName>
        <fullName evidence="1">Uncharacterized protein</fullName>
    </submittedName>
</protein>
<dbReference type="OrthoDB" id="1729146at2759"/>
<evidence type="ECO:0000313" key="2">
    <source>
        <dbReference type="Proteomes" id="UP000257109"/>
    </source>
</evidence>
<gene>
    <name evidence="1" type="ORF">CR513_27376</name>
</gene>
<dbReference type="EMBL" id="QJKJ01005302">
    <property type="protein sequence ID" value="RDX90736.1"/>
    <property type="molecule type" value="Genomic_DNA"/>
</dbReference>
<sequence length="69" mass="7739">NTLPKCNSGVKKILCLVGVDYNDALVFQVWGVTLKKKDGDSSSEVSTKGPPMKVLWYLPISLRFKQFFC</sequence>